<dbReference type="EMBL" id="CP035733">
    <property type="protein sequence ID" value="QGY80819.1"/>
    <property type="molecule type" value="Genomic_DNA"/>
</dbReference>
<dbReference type="RefSeq" id="WP_158900413.1">
    <property type="nucleotide sequence ID" value="NZ_CP035733.1"/>
</dbReference>
<organism evidence="2 3">
    <name type="scientific">Sphingorhabdus lacus</name>
    <dbReference type="NCBI Taxonomy" id="392610"/>
    <lineage>
        <taxon>Bacteria</taxon>
        <taxon>Pseudomonadati</taxon>
        <taxon>Pseudomonadota</taxon>
        <taxon>Alphaproteobacteria</taxon>
        <taxon>Sphingomonadales</taxon>
        <taxon>Sphingomonadaceae</taxon>
        <taxon>Sphingorhabdus</taxon>
    </lineage>
</organism>
<accession>A0A6I6L4Z6</accession>
<name>A0A6I6L4Z6_9SPHN</name>
<dbReference type="OrthoDB" id="7448919at2"/>
<dbReference type="Proteomes" id="UP000428803">
    <property type="component" value="Chromosome"/>
</dbReference>
<proteinExistence type="predicted"/>
<evidence type="ECO:0000256" key="1">
    <source>
        <dbReference type="SAM" id="SignalP"/>
    </source>
</evidence>
<evidence type="ECO:0008006" key="4">
    <source>
        <dbReference type="Google" id="ProtNLM"/>
    </source>
</evidence>
<feature type="chain" id="PRO_5026217737" description="DUF2147 domain-containing protein" evidence="1">
    <location>
        <begin position="23"/>
        <end position="150"/>
    </location>
</feature>
<evidence type="ECO:0000313" key="3">
    <source>
        <dbReference type="Proteomes" id="UP000428803"/>
    </source>
</evidence>
<keyword evidence="3" id="KW-1185">Reference proteome</keyword>
<sequence>MARTTGCILGVMAGLGLAVPLAAQTAKLPIAEGVWVKTDTKCETATTAHVFGGKRFGTFYFYGPKQSMGPANETEPLVRSSKVAGGFVMVNEGPLEVAPRPNGQAVVRANSPSQGVQWTDAVRLCPPATLSKKMRDALTKAGLIKAAPRP</sequence>
<gene>
    <name evidence="2" type="ORF">EUU25_09420</name>
</gene>
<evidence type="ECO:0000313" key="2">
    <source>
        <dbReference type="EMBL" id="QGY80819.1"/>
    </source>
</evidence>
<keyword evidence="1" id="KW-0732">Signal</keyword>
<protein>
    <recommendedName>
        <fullName evidence="4">DUF2147 domain-containing protein</fullName>
    </recommendedName>
</protein>
<feature type="signal peptide" evidence="1">
    <location>
        <begin position="1"/>
        <end position="22"/>
    </location>
</feature>
<dbReference type="KEGG" id="slaa:EUU25_09420"/>
<dbReference type="AlphaFoldDB" id="A0A6I6L4Z6"/>
<reference evidence="3" key="1">
    <citation type="submission" date="2019-01" db="EMBL/GenBank/DDBJ databases">
        <title>Sphingorhabdus lacus sp.nov., isolated from an oligotrophic freshwater lake.</title>
        <authorList>
            <person name="Park M."/>
        </authorList>
    </citation>
    <scope>NUCLEOTIDE SEQUENCE [LARGE SCALE GENOMIC DNA]</scope>
    <source>
        <strain evidence="3">IMCC1753</strain>
    </source>
</reference>